<dbReference type="EMBL" id="CAJVQC010082466">
    <property type="protein sequence ID" value="CAG8819561.1"/>
    <property type="molecule type" value="Genomic_DNA"/>
</dbReference>
<organism evidence="1 2">
    <name type="scientific">Racocetra persica</name>
    <dbReference type="NCBI Taxonomy" id="160502"/>
    <lineage>
        <taxon>Eukaryota</taxon>
        <taxon>Fungi</taxon>
        <taxon>Fungi incertae sedis</taxon>
        <taxon>Mucoromycota</taxon>
        <taxon>Glomeromycotina</taxon>
        <taxon>Glomeromycetes</taxon>
        <taxon>Diversisporales</taxon>
        <taxon>Gigasporaceae</taxon>
        <taxon>Racocetra</taxon>
    </lineage>
</organism>
<evidence type="ECO:0000313" key="2">
    <source>
        <dbReference type="Proteomes" id="UP000789920"/>
    </source>
</evidence>
<sequence>KSLGFIIEHRRNNDSRKWTQLNYEEYGIQLSNAVEKNQKNEIKGLDSVASPLNHEESSEQSTNNSQLNTTKKSSAQNSSFDIEENSTNKNTNFSDDSDASISGQLFNAIEKNQENESHSSVQ</sequence>
<dbReference type="Proteomes" id="UP000789920">
    <property type="component" value="Unassembled WGS sequence"/>
</dbReference>
<proteinExistence type="predicted"/>
<gene>
    <name evidence="1" type="ORF">RPERSI_LOCUS25160</name>
</gene>
<accession>A0ACA9S1I6</accession>
<feature type="non-terminal residue" evidence="1">
    <location>
        <position position="1"/>
    </location>
</feature>
<feature type="non-terminal residue" evidence="1">
    <location>
        <position position="122"/>
    </location>
</feature>
<reference evidence="1" key="1">
    <citation type="submission" date="2021-06" db="EMBL/GenBank/DDBJ databases">
        <authorList>
            <person name="Kallberg Y."/>
            <person name="Tangrot J."/>
            <person name="Rosling A."/>
        </authorList>
    </citation>
    <scope>NUCLEOTIDE SEQUENCE</scope>
    <source>
        <strain evidence="1">MA461A</strain>
    </source>
</reference>
<name>A0ACA9S1I6_9GLOM</name>
<keyword evidence="2" id="KW-1185">Reference proteome</keyword>
<protein>
    <submittedName>
        <fullName evidence="1">24936_t:CDS:1</fullName>
    </submittedName>
</protein>
<comment type="caution">
    <text evidence="1">The sequence shown here is derived from an EMBL/GenBank/DDBJ whole genome shotgun (WGS) entry which is preliminary data.</text>
</comment>
<evidence type="ECO:0000313" key="1">
    <source>
        <dbReference type="EMBL" id="CAG8819561.1"/>
    </source>
</evidence>